<dbReference type="Pfam" id="PF07331">
    <property type="entry name" value="TctB"/>
    <property type="match status" value="1"/>
</dbReference>
<accession>A0ABM7GQP5</accession>
<keyword evidence="1" id="KW-1133">Transmembrane helix</keyword>
<keyword evidence="1" id="KW-0812">Transmembrane</keyword>
<keyword evidence="1" id="KW-0472">Membrane</keyword>
<gene>
    <name evidence="3" type="ORF">HORIV_64420</name>
</gene>
<proteinExistence type="predicted"/>
<dbReference type="Proteomes" id="UP000289555">
    <property type="component" value="Chromosome"/>
</dbReference>
<feature type="transmembrane region" description="Helical" evidence="1">
    <location>
        <begin position="40"/>
        <end position="58"/>
    </location>
</feature>
<name>A0ABM7GQP5_9GAMM</name>
<keyword evidence="4" id="KW-1185">Reference proteome</keyword>
<feature type="transmembrane region" description="Helical" evidence="1">
    <location>
        <begin position="113"/>
        <end position="134"/>
    </location>
</feature>
<feature type="domain" description="DUF1468" evidence="2">
    <location>
        <begin position="13"/>
        <end position="137"/>
    </location>
</feature>
<evidence type="ECO:0000313" key="3">
    <source>
        <dbReference type="EMBL" id="BBI54021.1"/>
    </source>
</evidence>
<protein>
    <recommendedName>
        <fullName evidence="2">DUF1468 domain-containing protein</fullName>
    </recommendedName>
</protein>
<sequence>MVARLAHPRVLLALGLFLIGVVLALHTWGGPSDAMLVPRIVLTLWCGVALVITIVEFWRASGLGNWSLSVLPVLMVAMLIAAIAVASLGFLISSLPLVALTLWMFRLHRPLPLVVGTLVIAGGLWFLFHHVLLIRLPTLLTSGAL</sequence>
<dbReference type="InterPro" id="IPR009936">
    <property type="entry name" value="DUF1468"/>
</dbReference>
<evidence type="ECO:0000313" key="4">
    <source>
        <dbReference type="Proteomes" id="UP000289555"/>
    </source>
</evidence>
<organism evidence="3 4">
    <name type="scientific">Vreelandella olivaria</name>
    <dbReference type="NCBI Taxonomy" id="390919"/>
    <lineage>
        <taxon>Bacteria</taxon>
        <taxon>Pseudomonadati</taxon>
        <taxon>Pseudomonadota</taxon>
        <taxon>Gammaproteobacteria</taxon>
        <taxon>Oceanospirillales</taxon>
        <taxon>Halomonadaceae</taxon>
        <taxon>Vreelandella</taxon>
    </lineage>
</organism>
<feature type="transmembrane region" description="Helical" evidence="1">
    <location>
        <begin position="70"/>
        <end position="93"/>
    </location>
</feature>
<evidence type="ECO:0000256" key="1">
    <source>
        <dbReference type="SAM" id="Phobius"/>
    </source>
</evidence>
<reference evidence="4" key="1">
    <citation type="journal article" date="2019" name="Microbiol. Resour. Announc.">
        <title>Complete Genome Sequence of Halomonas olivaria, a Moderately Halophilic Bacterium Isolated from Olive Processing Effluents, Obtained by Nanopore Sequencing.</title>
        <authorList>
            <person name="Nagata S."/>
            <person name="Ii K.M."/>
            <person name="Tsukimi T."/>
            <person name="Miura M.C."/>
            <person name="Galipon J."/>
            <person name="Arakawa K."/>
        </authorList>
    </citation>
    <scope>NUCLEOTIDE SEQUENCE [LARGE SCALE GENOMIC DNA]</scope>
    <source>
        <strain evidence="4">TYRC17</strain>
    </source>
</reference>
<dbReference type="EMBL" id="AP019416">
    <property type="protein sequence ID" value="BBI54021.1"/>
    <property type="molecule type" value="Genomic_DNA"/>
</dbReference>
<evidence type="ECO:0000259" key="2">
    <source>
        <dbReference type="Pfam" id="PF07331"/>
    </source>
</evidence>